<reference evidence="3 4" key="1">
    <citation type="submission" date="2022-05" db="EMBL/GenBank/DDBJ databases">
        <authorList>
            <consortium name="Genoscope - CEA"/>
            <person name="William W."/>
        </authorList>
    </citation>
    <scope>NUCLEOTIDE SEQUENCE [LARGE SCALE GENOMIC DNA]</scope>
</reference>
<evidence type="ECO:0000313" key="4">
    <source>
        <dbReference type="Proteomes" id="UP001159405"/>
    </source>
</evidence>
<proteinExistence type="predicted"/>
<organism evidence="3 4">
    <name type="scientific">Porites lobata</name>
    <dbReference type="NCBI Taxonomy" id="104759"/>
    <lineage>
        <taxon>Eukaryota</taxon>
        <taxon>Metazoa</taxon>
        <taxon>Cnidaria</taxon>
        <taxon>Anthozoa</taxon>
        <taxon>Hexacorallia</taxon>
        <taxon>Scleractinia</taxon>
        <taxon>Fungiina</taxon>
        <taxon>Poritidae</taxon>
        <taxon>Porites</taxon>
    </lineage>
</organism>
<dbReference type="PROSITE" id="PS50174">
    <property type="entry name" value="G_PATCH"/>
    <property type="match status" value="1"/>
</dbReference>
<feature type="compositionally biased region" description="Basic and acidic residues" evidence="1">
    <location>
        <begin position="306"/>
        <end position="322"/>
    </location>
</feature>
<gene>
    <name evidence="3" type="ORF">PLOB_00027858</name>
</gene>
<feature type="compositionally biased region" description="Acidic residues" evidence="1">
    <location>
        <begin position="284"/>
        <end position="305"/>
    </location>
</feature>
<dbReference type="InterPro" id="IPR040341">
    <property type="entry name" value="GPATCH3"/>
</dbReference>
<dbReference type="SMART" id="SM00443">
    <property type="entry name" value="G_patch"/>
    <property type="match status" value="1"/>
</dbReference>
<feature type="region of interest" description="Disordered" evidence="1">
    <location>
        <begin position="216"/>
        <end position="322"/>
    </location>
</feature>
<comment type="caution">
    <text evidence="3">The sequence shown here is derived from an EMBL/GenBank/DDBJ whole genome shotgun (WGS) entry which is preliminary data.</text>
</comment>
<name>A0ABN8NTS9_9CNID</name>
<dbReference type="Pfam" id="PF01585">
    <property type="entry name" value="G-patch"/>
    <property type="match status" value="1"/>
</dbReference>
<feature type="compositionally biased region" description="Polar residues" evidence="1">
    <location>
        <begin position="240"/>
        <end position="256"/>
    </location>
</feature>
<sequence>MDDSENQTSREKAQLCYGIVGNIPKEFHSADLRAMFTDFINDETWGFRCFHFRHRPEIRQDVTLNDGDGEVQTSNTTCCVVLVLNEKLEELIKRYRGKNWVDRNGKYFPSKAVISKISIKTGQDTSEDILYKTKQEKRVHSFTRTNLEFSKHDLKELPELHPPPLMPNGNVGTPLLVFKELIRACKLPPCVIKKLNLNVSIAKSKKKYSNVPFDYKSLEKGSSSSVSEKGKVNGLKKNKASTSNVDATGSRSSDQGNNSCNSETEENEHTAETDQDFNRKRSIDDDDNDDDESNVEHNDDDDLPEEWDRHESLHNDVTSQDRTKERLFEEEIELKWEKGGSGLVFYTDAAFWKQQEEADFDEETADDWDVDMEIYENPDGGDKDSRDLLRMRLEGQWKKGNDITLNKIGGFEKYTRGFGGRLMRKLGWKEGGSLGSSQVGVTEPVVADGQLPKCKRGLGYYGEKLERHVKRPKAERNVIISTIYDEPDREEVNLFESWGPDKLKYVSNVDFIRGKTCPAEDDKM</sequence>
<keyword evidence="4" id="KW-1185">Reference proteome</keyword>
<dbReference type="PANTHER" id="PTHR14390:SF2">
    <property type="entry name" value="G PATCH DOMAIN-CONTAINING PROTEIN 3"/>
    <property type="match status" value="1"/>
</dbReference>
<dbReference type="EMBL" id="CALNXK010000034">
    <property type="protein sequence ID" value="CAH3120355.1"/>
    <property type="molecule type" value="Genomic_DNA"/>
</dbReference>
<dbReference type="InterPro" id="IPR000467">
    <property type="entry name" value="G_patch_dom"/>
</dbReference>
<evidence type="ECO:0000256" key="1">
    <source>
        <dbReference type="SAM" id="MobiDB-lite"/>
    </source>
</evidence>
<dbReference type="PANTHER" id="PTHR14390">
    <property type="entry name" value="G PATCH DOMAIN CONTAINING PROTEIN 3"/>
    <property type="match status" value="1"/>
</dbReference>
<evidence type="ECO:0000259" key="2">
    <source>
        <dbReference type="PROSITE" id="PS50174"/>
    </source>
</evidence>
<dbReference type="Proteomes" id="UP001159405">
    <property type="component" value="Unassembled WGS sequence"/>
</dbReference>
<accession>A0ABN8NTS9</accession>
<feature type="domain" description="G-patch" evidence="2">
    <location>
        <begin position="415"/>
        <end position="463"/>
    </location>
</feature>
<protein>
    <recommendedName>
        <fullName evidence="2">G-patch domain-containing protein</fullName>
    </recommendedName>
</protein>
<feature type="compositionally biased region" description="Basic and acidic residues" evidence="1">
    <location>
        <begin position="267"/>
        <end position="283"/>
    </location>
</feature>
<evidence type="ECO:0000313" key="3">
    <source>
        <dbReference type="EMBL" id="CAH3120355.1"/>
    </source>
</evidence>